<gene>
    <name evidence="1" type="ORF">RAG0_02671</name>
</gene>
<name>A0A1E1K2A4_9HELO</name>
<reference evidence="2" key="1">
    <citation type="submission" date="2016-03" db="EMBL/GenBank/DDBJ databases">
        <authorList>
            <person name="Guldener U."/>
        </authorList>
    </citation>
    <scope>NUCLEOTIDE SEQUENCE [LARGE SCALE GENOMIC DNA]</scope>
    <source>
        <strain evidence="2">04CH-RAC-A.6.1</strain>
    </source>
</reference>
<dbReference type="Proteomes" id="UP000178912">
    <property type="component" value="Unassembled WGS sequence"/>
</dbReference>
<dbReference type="AlphaFoldDB" id="A0A1E1K2A4"/>
<proteinExistence type="predicted"/>
<dbReference type="EMBL" id="FJUX01000011">
    <property type="protein sequence ID" value="CZS92199.1"/>
    <property type="molecule type" value="Genomic_DNA"/>
</dbReference>
<protein>
    <submittedName>
        <fullName evidence="1">Uncharacterized protein</fullName>
    </submittedName>
</protein>
<evidence type="ECO:0000313" key="1">
    <source>
        <dbReference type="EMBL" id="CZS92199.1"/>
    </source>
</evidence>
<evidence type="ECO:0000313" key="2">
    <source>
        <dbReference type="Proteomes" id="UP000178912"/>
    </source>
</evidence>
<keyword evidence="2" id="KW-1185">Reference proteome</keyword>
<sequence length="86" mass="9199">MTADEAVTNVTVCMLPSGVQENIRVESISEFPGVHSVVRERAAANGYLLTRGLQRSLGLPTSSGEELLGKYSGFGKDEQSICLLLT</sequence>
<accession>A0A1E1K2A4</accession>
<organism evidence="1 2">
    <name type="scientific">Rhynchosporium agropyri</name>
    <dbReference type="NCBI Taxonomy" id="914238"/>
    <lineage>
        <taxon>Eukaryota</taxon>
        <taxon>Fungi</taxon>
        <taxon>Dikarya</taxon>
        <taxon>Ascomycota</taxon>
        <taxon>Pezizomycotina</taxon>
        <taxon>Leotiomycetes</taxon>
        <taxon>Helotiales</taxon>
        <taxon>Ploettnerulaceae</taxon>
        <taxon>Rhynchosporium</taxon>
    </lineage>
</organism>